<keyword evidence="2" id="KW-1185">Reference proteome</keyword>
<organism evidence="1 2">
    <name type="scientific">Paenibacillus abyssi</name>
    <dbReference type="NCBI Taxonomy" id="1340531"/>
    <lineage>
        <taxon>Bacteria</taxon>
        <taxon>Bacillati</taxon>
        <taxon>Bacillota</taxon>
        <taxon>Bacilli</taxon>
        <taxon>Bacillales</taxon>
        <taxon>Paenibacillaceae</taxon>
        <taxon>Paenibacillus</taxon>
    </lineage>
</organism>
<sequence>MNNKGQKAYLFNVDLLIEETTNARAFEQLLRILNKSGVSDFRVKGGVELGKVIEQYIQSNPSPTKIHSPMLTKQAKIEQPVVTQELVAARIQSYISGNRLIRLNINKGLGKKMSIPCRILNFDESKLMLTVYHVDEKQVYTFSLSEIDDFIE</sequence>
<accession>A0A917G701</accession>
<name>A0A917G701_9BACL</name>
<reference evidence="1" key="1">
    <citation type="journal article" date="2014" name="Int. J. Syst. Evol. Microbiol.">
        <title>Complete genome sequence of Corynebacterium casei LMG S-19264T (=DSM 44701T), isolated from a smear-ripened cheese.</title>
        <authorList>
            <consortium name="US DOE Joint Genome Institute (JGI-PGF)"/>
            <person name="Walter F."/>
            <person name="Albersmeier A."/>
            <person name="Kalinowski J."/>
            <person name="Ruckert C."/>
        </authorList>
    </citation>
    <scope>NUCLEOTIDE SEQUENCE</scope>
    <source>
        <strain evidence="1">CGMCC 1.12987</strain>
    </source>
</reference>
<evidence type="ECO:0000313" key="1">
    <source>
        <dbReference type="EMBL" id="GGG26197.1"/>
    </source>
</evidence>
<dbReference type="RefSeq" id="WP_188533654.1">
    <property type="nucleotide sequence ID" value="NZ_BMGR01000025.1"/>
</dbReference>
<protein>
    <submittedName>
        <fullName evidence="1">Uncharacterized protein</fullName>
    </submittedName>
</protein>
<dbReference type="AlphaFoldDB" id="A0A917G701"/>
<evidence type="ECO:0000313" key="2">
    <source>
        <dbReference type="Proteomes" id="UP000644756"/>
    </source>
</evidence>
<comment type="caution">
    <text evidence="1">The sequence shown here is derived from an EMBL/GenBank/DDBJ whole genome shotgun (WGS) entry which is preliminary data.</text>
</comment>
<dbReference type="EMBL" id="BMGR01000025">
    <property type="protein sequence ID" value="GGG26197.1"/>
    <property type="molecule type" value="Genomic_DNA"/>
</dbReference>
<dbReference type="Proteomes" id="UP000644756">
    <property type="component" value="Unassembled WGS sequence"/>
</dbReference>
<reference evidence="1" key="2">
    <citation type="submission" date="2020-09" db="EMBL/GenBank/DDBJ databases">
        <authorList>
            <person name="Sun Q."/>
            <person name="Zhou Y."/>
        </authorList>
    </citation>
    <scope>NUCLEOTIDE SEQUENCE</scope>
    <source>
        <strain evidence="1">CGMCC 1.12987</strain>
    </source>
</reference>
<gene>
    <name evidence="1" type="ORF">GCM10010916_48250</name>
</gene>
<proteinExistence type="predicted"/>